<accession>A0AAQ3TRG6</accession>
<name>A0AAQ3TRG6_PASNO</name>
<dbReference type="EMBL" id="CP144749">
    <property type="protein sequence ID" value="WVZ76884.1"/>
    <property type="molecule type" value="Genomic_DNA"/>
</dbReference>
<evidence type="ECO:0000256" key="1">
    <source>
        <dbReference type="SAM" id="MobiDB-lite"/>
    </source>
</evidence>
<sequence>MPTIPSIWFPADSTADDASRSATAVSADCRLPDRNRRAPASPVLASAPPSFPADSTAGGASRSAQPSSRPNHQRIDIGGESCLPSAPPAAHCPSSNPPPLHSRGSRLGAFNCGCKRVPPVVFICPTRAISSVAGGSSFGASSFGGYSFLVYTTAAPWSSARKSTELNPPFLC</sequence>
<gene>
    <name evidence="2" type="ORF">U9M48_024806</name>
</gene>
<dbReference type="AlphaFoldDB" id="A0AAQ3TRG6"/>
<proteinExistence type="predicted"/>
<evidence type="ECO:0000313" key="3">
    <source>
        <dbReference type="Proteomes" id="UP001341281"/>
    </source>
</evidence>
<organism evidence="2 3">
    <name type="scientific">Paspalum notatum var. saurae</name>
    <dbReference type="NCBI Taxonomy" id="547442"/>
    <lineage>
        <taxon>Eukaryota</taxon>
        <taxon>Viridiplantae</taxon>
        <taxon>Streptophyta</taxon>
        <taxon>Embryophyta</taxon>
        <taxon>Tracheophyta</taxon>
        <taxon>Spermatophyta</taxon>
        <taxon>Magnoliopsida</taxon>
        <taxon>Liliopsida</taxon>
        <taxon>Poales</taxon>
        <taxon>Poaceae</taxon>
        <taxon>PACMAD clade</taxon>
        <taxon>Panicoideae</taxon>
        <taxon>Andropogonodae</taxon>
        <taxon>Paspaleae</taxon>
        <taxon>Paspalinae</taxon>
        <taxon>Paspalum</taxon>
    </lineage>
</organism>
<feature type="region of interest" description="Disordered" evidence="1">
    <location>
        <begin position="1"/>
        <end position="100"/>
    </location>
</feature>
<evidence type="ECO:0000313" key="2">
    <source>
        <dbReference type="EMBL" id="WVZ76884.1"/>
    </source>
</evidence>
<reference evidence="2 3" key="1">
    <citation type="submission" date="2024-02" db="EMBL/GenBank/DDBJ databases">
        <title>High-quality chromosome-scale genome assembly of Pensacola bahiagrass (Paspalum notatum Flugge var. saurae).</title>
        <authorList>
            <person name="Vega J.M."/>
            <person name="Podio M."/>
            <person name="Orjuela J."/>
            <person name="Siena L.A."/>
            <person name="Pessino S.C."/>
            <person name="Combes M.C."/>
            <person name="Mariac C."/>
            <person name="Albertini E."/>
            <person name="Pupilli F."/>
            <person name="Ortiz J.P.A."/>
            <person name="Leblanc O."/>
        </authorList>
    </citation>
    <scope>NUCLEOTIDE SEQUENCE [LARGE SCALE GENOMIC DNA]</scope>
    <source>
        <strain evidence="2">R1</strain>
        <tissue evidence="2">Leaf</tissue>
    </source>
</reference>
<keyword evidence="3" id="KW-1185">Reference proteome</keyword>
<protein>
    <submittedName>
        <fullName evidence="2">Uncharacterized protein</fullName>
    </submittedName>
</protein>
<feature type="compositionally biased region" description="Low complexity" evidence="1">
    <location>
        <begin position="38"/>
        <end position="48"/>
    </location>
</feature>
<dbReference type="Proteomes" id="UP001341281">
    <property type="component" value="Chromosome 05"/>
</dbReference>